<dbReference type="AlphaFoldDB" id="A0A8H4VYS0"/>
<dbReference type="GO" id="GO:0020037">
    <property type="term" value="F:heme binding"/>
    <property type="evidence" value="ECO:0007669"/>
    <property type="project" value="InterPro"/>
</dbReference>
<keyword evidence="6" id="KW-0503">Monooxygenase</keyword>
<keyword evidence="5" id="KW-0408">Iron</keyword>
<evidence type="ECO:0008006" key="10">
    <source>
        <dbReference type="Google" id="ProtNLM"/>
    </source>
</evidence>
<dbReference type="OrthoDB" id="1470350at2759"/>
<feature type="compositionally biased region" description="Pro residues" evidence="7">
    <location>
        <begin position="303"/>
        <end position="312"/>
    </location>
</feature>
<dbReference type="Pfam" id="PF00067">
    <property type="entry name" value="p450"/>
    <property type="match status" value="1"/>
</dbReference>
<evidence type="ECO:0000256" key="3">
    <source>
        <dbReference type="ARBA" id="ARBA00022723"/>
    </source>
</evidence>
<dbReference type="Gene3D" id="1.10.630.10">
    <property type="entry name" value="Cytochrome P450"/>
    <property type="match status" value="1"/>
</dbReference>
<evidence type="ECO:0000256" key="5">
    <source>
        <dbReference type="ARBA" id="ARBA00023004"/>
    </source>
</evidence>
<organism evidence="8 9">
    <name type="scientific">Cudoniella acicularis</name>
    <dbReference type="NCBI Taxonomy" id="354080"/>
    <lineage>
        <taxon>Eukaryota</taxon>
        <taxon>Fungi</taxon>
        <taxon>Dikarya</taxon>
        <taxon>Ascomycota</taxon>
        <taxon>Pezizomycotina</taxon>
        <taxon>Leotiomycetes</taxon>
        <taxon>Helotiales</taxon>
        <taxon>Tricladiaceae</taxon>
        <taxon>Cudoniella</taxon>
    </lineage>
</organism>
<evidence type="ECO:0000256" key="4">
    <source>
        <dbReference type="ARBA" id="ARBA00023002"/>
    </source>
</evidence>
<gene>
    <name evidence="8" type="ORF">G7Y89_g10698</name>
</gene>
<evidence type="ECO:0000256" key="7">
    <source>
        <dbReference type="SAM" id="MobiDB-lite"/>
    </source>
</evidence>
<dbReference type="InterPro" id="IPR036396">
    <property type="entry name" value="Cyt_P450_sf"/>
</dbReference>
<dbReference type="EMBL" id="JAAMPI010000965">
    <property type="protein sequence ID" value="KAF4627461.1"/>
    <property type="molecule type" value="Genomic_DNA"/>
</dbReference>
<evidence type="ECO:0000256" key="2">
    <source>
        <dbReference type="ARBA" id="ARBA00010617"/>
    </source>
</evidence>
<comment type="cofactor">
    <cofactor evidence="1">
        <name>heme</name>
        <dbReference type="ChEBI" id="CHEBI:30413"/>
    </cofactor>
</comment>
<comment type="similarity">
    <text evidence="2">Belongs to the cytochrome P450 family.</text>
</comment>
<protein>
    <recommendedName>
        <fullName evidence="10">Cytochrome P450</fullName>
    </recommendedName>
</protein>
<dbReference type="GO" id="GO:0005506">
    <property type="term" value="F:iron ion binding"/>
    <property type="evidence" value="ECO:0007669"/>
    <property type="project" value="InterPro"/>
</dbReference>
<dbReference type="PANTHER" id="PTHR24287">
    <property type="entry name" value="P450, PUTATIVE (EUROFUNG)-RELATED"/>
    <property type="match status" value="1"/>
</dbReference>
<dbReference type="SUPFAM" id="SSF48264">
    <property type="entry name" value="Cytochrome P450"/>
    <property type="match status" value="1"/>
</dbReference>
<dbReference type="InterPro" id="IPR047146">
    <property type="entry name" value="Cyt_P450_E_CYP52_fungi"/>
</dbReference>
<comment type="caution">
    <text evidence="8">The sequence shown here is derived from an EMBL/GenBank/DDBJ whole genome shotgun (WGS) entry which is preliminary data.</text>
</comment>
<sequence>MDTVWFISPSFPNNSLKHSGFQLIVDSIRLSYNHRDLEIFWQNPMKALGPDCQTVETQVGGPNGQRIIFTDDPENIKAILATQFDDYVKGENSRRHWKDLDRVSDLGTFEKHVQVLIKTIAEKGLGKEIEMFEIFNRFTLDVSTEFLLGRSVGNLLNPDLPFSKAFSEAYIKTINEFLEPFIDEVLAFSPEELEANSKKETNFLHSLAVFIQDRKVLRDQIMSVLLARRDTRSSGLSWLFYELARHPEVVHKLRAEIQEKVGLNQPTYSDLKNMKYLQHTMNESFRLYPSHPSTPASPASPTATPPYPEATPPHPTLALACPKAPWPCNSARPTTHIVMVPTSSTLIAGVGGSRGHGNTTRLAVVRGFA</sequence>
<dbReference type="Proteomes" id="UP000566819">
    <property type="component" value="Unassembled WGS sequence"/>
</dbReference>
<evidence type="ECO:0000313" key="8">
    <source>
        <dbReference type="EMBL" id="KAF4627461.1"/>
    </source>
</evidence>
<evidence type="ECO:0000313" key="9">
    <source>
        <dbReference type="Proteomes" id="UP000566819"/>
    </source>
</evidence>
<reference evidence="8 9" key="1">
    <citation type="submission" date="2020-03" db="EMBL/GenBank/DDBJ databases">
        <title>Draft Genome Sequence of Cudoniella acicularis.</title>
        <authorList>
            <person name="Buettner E."/>
            <person name="Kellner H."/>
        </authorList>
    </citation>
    <scope>NUCLEOTIDE SEQUENCE [LARGE SCALE GENOMIC DNA]</scope>
    <source>
        <strain evidence="8 9">DSM 108380</strain>
    </source>
</reference>
<dbReference type="PANTHER" id="PTHR24287:SF5">
    <property type="entry name" value="P450, PUTATIVE (EUROFUNG)-RELATED"/>
    <property type="match status" value="1"/>
</dbReference>
<keyword evidence="4" id="KW-0560">Oxidoreductase</keyword>
<name>A0A8H4VYS0_9HELO</name>
<feature type="compositionally biased region" description="Low complexity" evidence="7">
    <location>
        <begin position="288"/>
        <end position="302"/>
    </location>
</feature>
<evidence type="ECO:0000256" key="6">
    <source>
        <dbReference type="ARBA" id="ARBA00023033"/>
    </source>
</evidence>
<dbReference type="InterPro" id="IPR001128">
    <property type="entry name" value="Cyt_P450"/>
</dbReference>
<keyword evidence="3" id="KW-0479">Metal-binding</keyword>
<dbReference type="GO" id="GO:0016705">
    <property type="term" value="F:oxidoreductase activity, acting on paired donors, with incorporation or reduction of molecular oxygen"/>
    <property type="evidence" value="ECO:0007669"/>
    <property type="project" value="InterPro"/>
</dbReference>
<evidence type="ECO:0000256" key="1">
    <source>
        <dbReference type="ARBA" id="ARBA00001971"/>
    </source>
</evidence>
<accession>A0A8H4VYS0</accession>
<feature type="region of interest" description="Disordered" evidence="7">
    <location>
        <begin position="288"/>
        <end position="312"/>
    </location>
</feature>
<keyword evidence="9" id="KW-1185">Reference proteome</keyword>
<dbReference type="GO" id="GO:0004497">
    <property type="term" value="F:monooxygenase activity"/>
    <property type="evidence" value="ECO:0007669"/>
    <property type="project" value="UniProtKB-KW"/>
</dbReference>
<proteinExistence type="inferred from homology"/>